<evidence type="ECO:0000256" key="2">
    <source>
        <dbReference type="ARBA" id="ARBA00022801"/>
    </source>
</evidence>
<protein>
    <submittedName>
        <fullName evidence="7">Ribonuclease J1</fullName>
        <ecNumber evidence="7">3.1.-.-</ecNumber>
    </submittedName>
</protein>
<evidence type="ECO:0000313" key="7">
    <source>
        <dbReference type="EMBL" id="MPM61848.1"/>
    </source>
</evidence>
<keyword evidence="2 7" id="KW-0378">Hydrolase</keyword>
<dbReference type="SUPFAM" id="SSF56281">
    <property type="entry name" value="Metallo-hydrolase/oxidoreductase"/>
    <property type="match status" value="1"/>
</dbReference>
<dbReference type="Pfam" id="PF22505">
    <property type="entry name" value="RNase_J_b_CASP"/>
    <property type="match status" value="1"/>
</dbReference>
<keyword evidence="3" id="KW-0862">Zinc</keyword>
<dbReference type="InterPro" id="IPR036866">
    <property type="entry name" value="RibonucZ/Hydroxyglut_hydro"/>
</dbReference>
<dbReference type="PANTHER" id="PTHR43694:SF1">
    <property type="entry name" value="RIBONUCLEASE J"/>
    <property type="match status" value="1"/>
</dbReference>
<evidence type="ECO:0000259" key="5">
    <source>
        <dbReference type="Pfam" id="PF17770"/>
    </source>
</evidence>
<name>A0A645B9Z5_9ZZZZ</name>
<dbReference type="PROSITE" id="PS01292">
    <property type="entry name" value="UPF0036"/>
    <property type="match status" value="1"/>
</dbReference>
<dbReference type="InterPro" id="IPR055132">
    <property type="entry name" value="RNase_J_b_CASP"/>
</dbReference>
<organism evidence="7">
    <name type="scientific">bioreactor metagenome</name>
    <dbReference type="NCBI Taxonomy" id="1076179"/>
    <lineage>
        <taxon>unclassified sequences</taxon>
        <taxon>metagenomes</taxon>
        <taxon>ecological metagenomes</taxon>
    </lineage>
</organism>
<evidence type="ECO:0000259" key="6">
    <source>
        <dbReference type="Pfam" id="PF22505"/>
    </source>
</evidence>
<dbReference type="InterPro" id="IPR042173">
    <property type="entry name" value="RNase_J_2"/>
</dbReference>
<dbReference type="InterPro" id="IPR001587">
    <property type="entry name" value="RNase_J_CS"/>
</dbReference>
<feature type="domain" description="Ribonuclease J beta-CASP" evidence="6">
    <location>
        <begin position="31"/>
        <end position="155"/>
    </location>
</feature>
<proteinExistence type="predicted"/>
<accession>A0A645B9Z5</accession>
<evidence type="ECO:0000256" key="1">
    <source>
        <dbReference type="ARBA" id="ARBA00022723"/>
    </source>
</evidence>
<evidence type="ECO:0000256" key="3">
    <source>
        <dbReference type="ARBA" id="ARBA00022833"/>
    </source>
</evidence>
<dbReference type="EMBL" id="VSSQ01018555">
    <property type="protein sequence ID" value="MPM61848.1"/>
    <property type="molecule type" value="Genomic_DNA"/>
</dbReference>
<dbReference type="Gene3D" id="3.40.50.10710">
    <property type="entry name" value="Metallo-hydrolase/oxidoreductase"/>
    <property type="match status" value="1"/>
</dbReference>
<dbReference type="Pfam" id="PF07521">
    <property type="entry name" value="RMMBL"/>
    <property type="match status" value="1"/>
</dbReference>
<dbReference type="Pfam" id="PF17770">
    <property type="entry name" value="RNase_J_C"/>
    <property type="match status" value="1"/>
</dbReference>
<gene>
    <name evidence="7" type="primary">rnjA_20</name>
    <name evidence="7" type="ORF">SDC9_108711</name>
</gene>
<dbReference type="GO" id="GO:0016787">
    <property type="term" value="F:hydrolase activity"/>
    <property type="evidence" value="ECO:0007669"/>
    <property type="project" value="UniProtKB-KW"/>
</dbReference>
<dbReference type="InterPro" id="IPR041636">
    <property type="entry name" value="RNase_J_C"/>
</dbReference>
<dbReference type="EC" id="3.1.-.-" evidence="7"/>
<dbReference type="Gene3D" id="3.10.20.580">
    <property type="match status" value="1"/>
</dbReference>
<feature type="domain" description="Zn-dependent metallo-hydrolase RNA specificity" evidence="4">
    <location>
        <begin position="167"/>
        <end position="214"/>
    </location>
</feature>
<dbReference type="InterPro" id="IPR011108">
    <property type="entry name" value="RMMBL"/>
</dbReference>
<comment type="caution">
    <text evidence="7">The sequence shown here is derived from an EMBL/GenBank/DDBJ whole genome shotgun (WGS) entry which is preliminary data.</text>
</comment>
<reference evidence="7" key="1">
    <citation type="submission" date="2019-08" db="EMBL/GenBank/DDBJ databases">
        <authorList>
            <person name="Kucharzyk K."/>
            <person name="Murdoch R.W."/>
            <person name="Higgins S."/>
            <person name="Loffler F."/>
        </authorList>
    </citation>
    <scope>NUCLEOTIDE SEQUENCE</scope>
</reference>
<dbReference type="GO" id="GO:0046872">
    <property type="term" value="F:metal ion binding"/>
    <property type="evidence" value="ECO:0007669"/>
    <property type="project" value="UniProtKB-KW"/>
</dbReference>
<feature type="domain" description="Ribonuclease J C-terminal" evidence="5">
    <location>
        <begin position="259"/>
        <end position="360"/>
    </location>
</feature>
<keyword evidence="1" id="KW-0479">Metal-binding</keyword>
<sequence length="360" mass="40040">MSDSTNIESPGHTQSEKEIGKTFEYYFDVAEGRIIVASFASNVYRIQQVADVAVSHGRVLCFQGRSMEQVVQIAMRLGYLKIPPESIVKVDQLKRYRDDQVCVITTGSQGEPMSGLFRMATATHRLNIGKGDTVIISASAIPGNERGVSRVINQLYQKGAQVIYNRMADVHVSGHACREELRLMMELTKPKYFIPVHGEYRHLVMHGKLAQEMGVLPENTFVADTGDVIELTQRSGKKVATVTSGSVMVDGIGDIDDVVLKDRKTLSQDGLVVVVLTLDSENGRMLTAPEIISRGFVYMRDSEELIADTKALLIKETRKFEGADRSDYANIKSGIRNSLKSFLKNRTKRTPMILPIIIEL</sequence>
<evidence type="ECO:0000259" key="4">
    <source>
        <dbReference type="Pfam" id="PF07521"/>
    </source>
</evidence>
<dbReference type="PANTHER" id="PTHR43694">
    <property type="entry name" value="RIBONUCLEASE J"/>
    <property type="match status" value="1"/>
</dbReference>
<dbReference type="AlphaFoldDB" id="A0A645B9Z5"/>